<keyword evidence="12" id="KW-1185">Reference proteome</keyword>
<comment type="subcellular location">
    <subcellularLocation>
        <location evidence="1">Membrane</location>
        <topology evidence="1">Single-pass membrane protein</topology>
    </subcellularLocation>
</comment>
<feature type="domain" description="SRCR" evidence="10">
    <location>
        <begin position="450"/>
        <end position="546"/>
    </location>
</feature>
<keyword evidence="2" id="KW-0812">Transmembrane</keyword>
<evidence type="ECO:0000256" key="7">
    <source>
        <dbReference type="ARBA" id="ARBA00023157"/>
    </source>
</evidence>
<dbReference type="FunFam" id="3.10.250.10:FF:000012">
    <property type="entry name" value="CD163 molecule like 1"/>
    <property type="match status" value="1"/>
</dbReference>
<proteinExistence type="predicted"/>
<dbReference type="FunFam" id="3.10.250.10:FF:000013">
    <property type="entry name" value="CD163 molecule like 1"/>
    <property type="match status" value="1"/>
</dbReference>
<dbReference type="FunFam" id="3.10.250.10:FF:000016">
    <property type="entry name" value="Scavenger receptor cysteine-rich protein type 12"/>
    <property type="match status" value="1"/>
</dbReference>
<evidence type="ECO:0000256" key="8">
    <source>
        <dbReference type="ARBA" id="ARBA00023180"/>
    </source>
</evidence>
<evidence type="ECO:0000256" key="2">
    <source>
        <dbReference type="ARBA" id="ARBA00022692"/>
    </source>
</evidence>
<dbReference type="SUPFAM" id="SSF56487">
    <property type="entry name" value="SRCR-like"/>
    <property type="match status" value="7"/>
</dbReference>
<feature type="disulfide bond" evidence="9">
    <location>
        <begin position="588"/>
        <end position="649"/>
    </location>
</feature>
<feature type="disulfide bond" evidence="9">
    <location>
        <begin position="619"/>
        <end position="629"/>
    </location>
</feature>
<keyword evidence="4" id="KW-0677">Repeat</keyword>
<dbReference type="SMART" id="SM00202">
    <property type="entry name" value="SR"/>
    <property type="match status" value="7"/>
</dbReference>
<dbReference type="PROSITE" id="PS00420">
    <property type="entry name" value="SRCR_1"/>
    <property type="match status" value="1"/>
</dbReference>
<comment type="caution">
    <text evidence="9">Lacks conserved residue(s) required for the propagation of feature annotation.</text>
</comment>
<dbReference type="Gene3D" id="3.10.250.10">
    <property type="entry name" value="SRCR-like domain"/>
    <property type="match status" value="7"/>
</dbReference>
<dbReference type="Ensembl" id="ENSSRHT00000067155.1">
    <property type="protein sequence ID" value="ENSSRHP00000065357.1"/>
    <property type="gene ID" value="ENSSRHG00000032532.1"/>
</dbReference>
<feature type="disulfide bond" evidence="9">
    <location>
        <begin position="414"/>
        <end position="424"/>
    </location>
</feature>
<organism evidence="11 12">
    <name type="scientific">Sinocyclocheilus rhinocerous</name>
    <dbReference type="NCBI Taxonomy" id="307959"/>
    <lineage>
        <taxon>Eukaryota</taxon>
        <taxon>Metazoa</taxon>
        <taxon>Chordata</taxon>
        <taxon>Craniata</taxon>
        <taxon>Vertebrata</taxon>
        <taxon>Euteleostomi</taxon>
        <taxon>Actinopterygii</taxon>
        <taxon>Neopterygii</taxon>
        <taxon>Teleostei</taxon>
        <taxon>Ostariophysi</taxon>
        <taxon>Cypriniformes</taxon>
        <taxon>Cyprinidae</taxon>
        <taxon>Cyprininae</taxon>
        <taxon>Sinocyclocheilus</taxon>
    </lineage>
</organism>
<feature type="domain" description="SRCR" evidence="10">
    <location>
        <begin position="146"/>
        <end position="221"/>
    </location>
</feature>
<evidence type="ECO:0000256" key="1">
    <source>
        <dbReference type="ARBA" id="ARBA00004167"/>
    </source>
</evidence>
<keyword evidence="6" id="KW-0472">Membrane</keyword>
<feature type="disulfide bond" evidence="9">
    <location>
        <begin position="310"/>
        <end position="320"/>
    </location>
</feature>
<evidence type="ECO:0000256" key="4">
    <source>
        <dbReference type="ARBA" id="ARBA00022737"/>
    </source>
</evidence>
<keyword evidence="5" id="KW-1133">Transmembrane helix</keyword>
<dbReference type="FunFam" id="3.10.250.10:FF:000009">
    <property type="entry name" value="WC1"/>
    <property type="match status" value="3"/>
</dbReference>
<dbReference type="PANTHER" id="PTHR19331:SF468">
    <property type="entry name" value="SCAVENGER RECEPTOR CYSTEINE-RICH TYPE 1 PROTEIN M160"/>
    <property type="match status" value="1"/>
</dbReference>
<sequence length="810" mass="88977">MSVRFPSLKYFLSPHLVEINGTDTRFHLSVRVYHLWCHKHSRLINGSHLCSGRLEVIQGNTWHTVCDAAFDQQDAEVVCRELDCGAPVQVLGAAAFGKGDAQMWTQEIQCRGNESQIYFCPHQSSSKNNCSHDSDVGVMCSGYTDLRLVNGSDSCSERVELRFLNEWGTMCDACWDMRAASVLCRQLNCGIAVSVVGSDRFGEGSGEIWADVFDSYSQTCNILVICLMFHSDSSLALHDGLVRLSGERQCEGEVEVFIHQVWRRVLLDSWSLTESSVVCRQLGCGSVLNFYGSSSSSPEHSHECVTGFQCSGSEAHLGNCSSPQTLNCSSTQQLSVTCLGRGSIRLVGSGGDCAGRLEVFHSGSWGTVCDDSWDIKDAHVVCRQLQCGVALSNQQVPAWFGPGSGPIWLDEVECEGNETSLWSCSSPGWGKHDCKHKEDVGVMCSEFKEIRLTEGCEGNVEVFYNGSWGNVCWNQMDRDAASLICQELNCGRSGFESSSTARVKSAPNWLDKVICRPHDSTFWQCPSLPWEQNYCNKDEVVKITCSSEMILMIGGEGRCSGRLEVYHNAVWGSVCDDQWDISDAQVVCRQLGCGAALRADGNSVFGAGEGVVWMNKVECRGNEIHLWDCPLSLNNTDCAIPDRKPQSFCHTSVAQKDSVNVRLVGGHSRCAGRVEVLHRGQWGTVCDEEWDLADAAVVCRELDCGEPVDALGDAHFGPGSGPVWMSYVVCTGSESTLKNCGSTGWGKSSCDHSKDAGVRCSGKLMGSVSLVCARPEFIVTVKSDMYEINLLFRNRKSYFDLKPHNIFLRC</sequence>
<dbReference type="InterPro" id="IPR036772">
    <property type="entry name" value="SRCR-like_dom_sf"/>
</dbReference>
<feature type="disulfide bond" evidence="9">
    <location>
        <begin position="730"/>
        <end position="740"/>
    </location>
</feature>
<feature type="domain" description="SRCR" evidence="10">
    <location>
        <begin position="550"/>
        <end position="650"/>
    </location>
</feature>
<evidence type="ECO:0000259" key="10">
    <source>
        <dbReference type="PROSITE" id="PS50287"/>
    </source>
</evidence>
<evidence type="ECO:0000313" key="12">
    <source>
        <dbReference type="Proteomes" id="UP000472270"/>
    </source>
</evidence>
<evidence type="ECO:0000313" key="11">
    <source>
        <dbReference type="Ensembl" id="ENSSRHP00000065357.1"/>
    </source>
</evidence>
<dbReference type="InterPro" id="IPR001190">
    <property type="entry name" value="SRCR"/>
</dbReference>
<dbReference type="PROSITE" id="PS50287">
    <property type="entry name" value="SRCR_2"/>
    <property type="match status" value="7"/>
</dbReference>
<feature type="disulfide bond" evidence="9">
    <location>
        <begin position="110"/>
        <end position="120"/>
    </location>
</feature>
<protein>
    <recommendedName>
        <fullName evidence="10">SRCR domain-containing protein</fullName>
    </recommendedName>
</protein>
<evidence type="ECO:0000256" key="6">
    <source>
        <dbReference type="ARBA" id="ARBA00023136"/>
    </source>
</evidence>
<evidence type="ECO:0000256" key="3">
    <source>
        <dbReference type="ARBA" id="ARBA00022729"/>
    </source>
</evidence>
<keyword evidence="8" id="KW-0325">Glycoprotein</keyword>
<reference evidence="11" key="1">
    <citation type="submission" date="2025-08" db="UniProtKB">
        <authorList>
            <consortium name="Ensembl"/>
        </authorList>
    </citation>
    <scope>IDENTIFICATION</scope>
</reference>
<keyword evidence="3" id="KW-0732">Signal</keyword>
<feature type="domain" description="SRCR" evidence="10">
    <location>
        <begin position="661"/>
        <end position="761"/>
    </location>
</feature>
<accession>A0A673KQS1</accession>
<reference evidence="11" key="2">
    <citation type="submission" date="2025-09" db="UniProtKB">
        <authorList>
            <consortium name="Ensembl"/>
        </authorList>
    </citation>
    <scope>IDENTIFICATION</scope>
</reference>
<keyword evidence="7 9" id="KW-1015">Disulfide bond</keyword>
<feature type="disulfide bond" evidence="9">
    <location>
        <begin position="686"/>
        <end position="750"/>
    </location>
</feature>
<feature type="disulfide bond" evidence="9">
    <location>
        <begin position="515"/>
        <end position="525"/>
    </location>
</feature>
<name>A0A673KQS1_9TELE</name>
<evidence type="ECO:0000256" key="5">
    <source>
        <dbReference type="ARBA" id="ARBA00022989"/>
    </source>
</evidence>
<feature type="domain" description="SRCR" evidence="10">
    <location>
        <begin position="41"/>
        <end position="141"/>
    </location>
</feature>
<feature type="domain" description="SRCR" evidence="10">
    <location>
        <begin position="242"/>
        <end position="339"/>
    </location>
</feature>
<feature type="domain" description="SRCR" evidence="10">
    <location>
        <begin position="344"/>
        <end position="445"/>
    </location>
</feature>
<evidence type="ECO:0000256" key="9">
    <source>
        <dbReference type="PROSITE-ProRule" id="PRU00196"/>
    </source>
</evidence>
<dbReference type="Pfam" id="PF00530">
    <property type="entry name" value="SRCR"/>
    <property type="match status" value="7"/>
</dbReference>
<dbReference type="PRINTS" id="PR00258">
    <property type="entry name" value="SPERACTRCPTR"/>
</dbReference>
<dbReference type="GO" id="GO:0016020">
    <property type="term" value="C:membrane"/>
    <property type="evidence" value="ECO:0007669"/>
    <property type="project" value="UniProtKB-SubCell"/>
</dbReference>
<feature type="disulfide bond" evidence="9">
    <location>
        <begin position="66"/>
        <end position="130"/>
    </location>
</feature>
<dbReference type="PANTHER" id="PTHR19331">
    <property type="entry name" value="SCAVENGER RECEPTOR DOMAIN-CONTAINING"/>
    <property type="match status" value="1"/>
</dbReference>
<feature type="disulfide bond" evidence="9">
    <location>
        <begin position="79"/>
        <end position="140"/>
    </location>
</feature>
<feature type="disulfide bond" evidence="9">
    <location>
        <begin position="699"/>
        <end position="760"/>
    </location>
</feature>
<dbReference type="Proteomes" id="UP000472270">
    <property type="component" value="Unassembled WGS sequence"/>
</dbReference>
<dbReference type="AlphaFoldDB" id="A0A673KQS1"/>